<evidence type="ECO:0000313" key="3">
    <source>
        <dbReference type="Proteomes" id="UP000719766"/>
    </source>
</evidence>
<dbReference type="GeneID" id="64605463"/>
<dbReference type="EMBL" id="JABBWE010000006">
    <property type="protein sequence ID" value="KAG1802287.1"/>
    <property type="molecule type" value="Genomic_DNA"/>
</dbReference>
<evidence type="ECO:0000256" key="1">
    <source>
        <dbReference type="SAM" id="SignalP"/>
    </source>
</evidence>
<keyword evidence="3" id="KW-1185">Reference proteome</keyword>
<comment type="caution">
    <text evidence="2">The sequence shown here is derived from an EMBL/GenBank/DDBJ whole genome shotgun (WGS) entry which is preliminary data.</text>
</comment>
<protein>
    <submittedName>
        <fullName evidence="2">Uncharacterized protein</fullName>
    </submittedName>
</protein>
<dbReference type="RefSeq" id="XP_041165479.1">
    <property type="nucleotide sequence ID" value="XM_041311699.1"/>
</dbReference>
<evidence type="ECO:0000313" key="2">
    <source>
        <dbReference type="EMBL" id="KAG1802287.1"/>
    </source>
</evidence>
<dbReference type="AlphaFoldDB" id="A0A9P7J4G4"/>
<gene>
    <name evidence="2" type="ORF">HD556DRAFT_811318</name>
</gene>
<proteinExistence type="predicted"/>
<reference evidence="2" key="1">
    <citation type="journal article" date="2020" name="New Phytol.">
        <title>Comparative genomics reveals dynamic genome evolution in host specialist ectomycorrhizal fungi.</title>
        <authorList>
            <person name="Lofgren L.A."/>
            <person name="Nguyen N.H."/>
            <person name="Vilgalys R."/>
            <person name="Ruytinx J."/>
            <person name="Liao H.L."/>
            <person name="Branco S."/>
            <person name="Kuo A."/>
            <person name="LaButti K."/>
            <person name="Lipzen A."/>
            <person name="Andreopoulos W."/>
            <person name="Pangilinan J."/>
            <person name="Riley R."/>
            <person name="Hundley H."/>
            <person name="Na H."/>
            <person name="Barry K."/>
            <person name="Grigoriev I.V."/>
            <person name="Stajich J.E."/>
            <person name="Kennedy P.G."/>
        </authorList>
    </citation>
    <scope>NUCLEOTIDE SEQUENCE</scope>
    <source>
        <strain evidence="2">S12</strain>
    </source>
</reference>
<name>A0A9P7J4G4_9AGAM</name>
<feature type="signal peptide" evidence="1">
    <location>
        <begin position="1"/>
        <end position="21"/>
    </location>
</feature>
<dbReference type="Proteomes" id="UP000719766">
    <property type="component" value="Unassembled WGS sequence"/>
</dbReference>
<feature type="chain" id="PRO_5040308478" evidence="1">
    <location>
        <begin position="22"/>
        <end position="128"/>
    </location>
</feature>
<sequence length="128" mass="14164">MLAAIVTSIIIIYFCHGPVSSFIGSSDADFEEVASIQLRCNSYPVQSDSYPSASELFPAPPRADGVYATSYVGRGVPWSSSDFKFKLPLAHHKLGVSNSPQLASSSDWERRLQNFLYLGALSPLWRRY</sequence>
<organism evidence="2 3">
    <name type="scientific">Suillus plorans</name>
    <dbReference type="NCBI Taxonomy" id="116603"/>
    <lineage>
        <taxon>Eukaryota</taxon>
        <taxon>Fungi</taxon>
        <taxon>Dikarya</taxon>
        <taxon>Basidiomycota</taxon>
        <taxon>Agaricomycotina</taxon>
        <taxon>Agaricomycetes</taxon>
        <taxon>Agaricomycetidae</taxon>
        <taxon>Boletales</taxon>
        <taxon>Suillineae</taxon>
        <taxon>Suillaceae</taxon>
        <taxon>Suillus</taxon>
    </lineage>
</organism>
<keyword evidence="1" id="KW-0732">Signal</keyword>
<dbReference type="OrthoDB" id="10584951at2759"/>
<accession>A0A9P7J4G4</accession>